<reference evidence="2 3" key="1">
    <citation type="submission" date="2020-08" db="EMBL/GenBank/DDBJ databases">
        <title>Genomic Encyclopedia of Type Strains, Phase III (KMG-III): the genomes of soil and plant-associated and newly described type strains.</title>
        <authorList>
            <person name="Whitman W."/>
        </authorList>
    </citation>
    <scope>NUCLEOTIDE SEQUENCE [LARGE SCALE GENOMIC DNA]</scope>
    <source>
        <strain evidence="2 3">CECT 8960</strain>
    </source>
</reference>
<sequence>MYVDTGLMIPFVGTRAGGVLAETLEVAPFESLLYSSDGNVLPELHHLAAALWRHHLGRLLDTWLADDVLDTNTAERLAHATGAGNANRLRGSTRSRPADRRQPGAAGRLPRTQPSPRSVQVSAPRP</sequence>
<protein>
    <submittedName>
        <fullName evidence="2">Uncharacterized protein</fullName>
    </submittedName>
</protein>
<evidence type="ECO:0000313" key="2">
    <source>
        <dbReference type="EMBL" id="MBB4906116.1"/>
    </source>
</evidence>
<comment type="caution">
    <text evidence="2">The sequence shown here is derived from an EMBL/GenBank/DDBJ whole genome shotgun (WGS) entry which is preliminary data.</text>
</comment>
<dbReference type="PANTHER" id="PTHR43383">
    <property type="entry name" value="NODULIN 6"/>
    <property type="match status" value="1"/>
</dbReference>
<feature type="compositionally biased region" description="Polar residues" evidence="1">
    <location>
        <begin position="112"/>
        <end position="126"/>
    </location>
</feature>
<feature type="region of interest" description="Disordered" evidence="1">
    <location>
        <begin position="78"/>
        <end position="126"/>
    </location>
</feature>
<keyword evidence="3" id="KW-1185">Reference proteome</keyword>
<organism evidence="2 3">
    <name type="scientific">Actinophytocola algeriensis</name>
    <dbReference type="NCBI Taxonomy" id="1768010"/>
    <lineage>
        <taxon>Bacteria</taxon>
        <taxon>Bacillati</taxon>
        <taxon>Actinomycetota</taxon>
        <taxon>Actinomycetes</taxon>
        <taxon>Pseudonocardiales</taxon>
        <taxon>Pseudonocardiaceae</taxon>
    </lineage>
</organism>
<gene>
    <name evidence="2" type="ORF">FHR82_002333</name>
</gene>
<accession>A0A7W7Q3I1</accession>
<dbReference type="AlphaFoldDB" id="A0A7W7Q3I1"/>
<dbReference type="RefSeq" id="WP_184810238.1">
    <property type="nucleotide sequence ID" value="NZ_JACHJQ010000002.1"/>
</dbReference>
<dbReference type="EMBL" id="JACHJQ010000002">
    <property type="protein sequence ID" value="MBB4906116.1"/>
    <property type="molecule type" value="Genomic_DNA"/>
</dbReference>
<evidence type="ECO:0000313" key="3">
    <source>
        <dbReference type="Proteomes" id="UP000520767"/>
    </source>
</evidence>
<evidence type="ECO:0000256" key="1">
    <source>
        <dbReference type="SAM" id="MobiDB-lite"/>
    </source>
</evidence>
<name>A0A7W7Q3I1_9PSEU</name>
<dbReference type="Gene3D" id="3.20.20.140">
    <property type="entry name" value="Metal-dependent hydrolases"/>
    <property type="match status" value="1"/>
</dbReference>
<dbReference type="Proteomes" id="UP000520767">
    <property type="component" value="Unassembled WGS sequence"/>
</dbReference>
<dbReference type="PANTHER" id="PTHR43383:SF2">
    <property type="entry name" value="AMIDOHYDROLASE 2 FAMILY PROTEIN"/>
    <property type="match status" value="1"/>
</dbReference>
<proteinExistence type="predicted"/>